<sequence>MSDGPKPKRDVLDPALASRFAWRMAPPPEAPPPQAEAQPAPKPDPAASEGFAERAAQVCEELAKEVRKAWALGSPAAQAAATERLKRFARRIGFQILGMTRHPLEAVRLLRLVARHIEATPFRKADMFQLAWLPIPDRHPEVVELIVEAARTGDKNFAFVLDRTVAEKEFEGRYPELGVRLAELADTSRIWDVRALAIRWLSLDDYPTAIPSLRRALRMPHARLRYYALFILVQMKGWTQREEDVLWLLEDAVRHPLDRGAGMSAYDRVGDYEEALIDALRVAPPAEGWKPLEVIVEGGGAHISQDRPGLDADWALKALAAGYPARAVARVDRVLADPSGIRRFAAIGALALLPEDLARPRLIEAAGCCEHNLVERVKGIWFERFGGALPVSPLAGVPVFLLDGPPSERFFACLTVLRGASQEARFTMVDALLVEAPETSAPPAQLSSSQREALALLLLTLRTSGTLYKHPTLSNLGEGDWAKLLLRRFGAPAFEGLANLAEAPALAGVSRGWLDALTSVAREGMLGAEQRERLRSIARAALASPAWDNTSSPLITLSVVGAPQACVEQLWSILITPDDPTDARSEGVRSNADASRWASIVLRDVTDAPWLDARIAAMAREALQQRRFDLFERLMYLGSERKAQEVLDVAPAVLSAYDGDPEAFDAVFQAASALVQAKRLDDAWILSALAEPEGPLFAVAASLVRKSSPAPVFEALTRALGSTARGGASAAEAAHVLVLQEILAGDDARLSGILDRAPARARAALCGALLDNEVPLASYREHVAACLISPDPQVAQELHDPLWLRKPDGMEELFEEVLPRVQVEDTRDFLFYLLGAPNEAAKFWVDGGDDEDEDEDAWDDEDEDEDEDDWEDEDASS</sequence>
<evidence type="ECO:0000313" key="2">
    <source>
        <dbReference type="EMBL" id="MDI1434099.1"/>
    </source>
</evidence>
<organism evidence="2 3">
    <name type="scientific">Polyangium sorediatum</name>
    <dbReference type="NCBI Taxonomy" id="889274"/>
    <lineage>
        <taxon>Bacteria</taxon>
        <taxon>Pseudomonadati</taxon>
        <taxon>Myxococcota</taxon>
        <taxon>Polyangia</taxon>
        <taxon>Polyangiales</taxon>
        <taxon>Polyangiaceae</taxon>
        <taxon>Polyangium</taxon>
    </lineage>
</organism>
<evidence type="ECO:0000313" key="3">
    <source>
        <dbReference type="Proteomes" id="UP001160301"/>
    </source>
</evidence>
<gene>
    <name evidence="2" type="ORF">QHF89_31660</name>
</gene>
<dbReference type="EMBL" id="JARZHI010000037">
    <property type="protein sequence ID" value="MDI1434099.1"/>
    <property type="molecule type" value="Genomic_DNA"/>
</dbReference>
<feature type="region of interest" description="Disordered" evidence="1">
    <location>
        <begin position="843"/>
        <end position="877"/>
    </location>
</feature>
<feature type="compositionally biased region" description="Pro residues" evidence="1">
    <location>
        <begin position="25"/>
        <end position="44"/>
    </location>
</feature>
<dbReference type="InterPro" id="IPR011989">
    <property type="entry name" value="ARM-like"/>
</dbReference>
<reference evidence="2 3" key="1">
    <citation type="submission" date="2023-04" db="EMBL/GenBank/DDBJ databases">
        <title>The genome sequence of Polyangium sorediatum DSM14670.</title>
        <authorList>
            <person name="Zhang X."/>
        </authorList>
    </citation>
    <scope>NUCLEOTIDE SEQUENCE [LARGE SCALE GENOMIC DNA]</scope>
    <source>
        <strain evidence="2 3">DSM 14670</strain>
    </source>
</reference>
<dbReference type="RefSeq" id="WP_284721166.1">
    <property type="nucleotide sequence ID" value="NZ_JARZHI010000037.1"/>
</dbReference>
<protein>
    <recommendedName>
        <fullName evidence="4">Tetratricopeptide repeat protein</fullName>
    </recommendedName>
</protein>
<accession>A0ABT6P0I4</accession>
<proteinExistence type="predicted"/>
<keyword evidence="3" id="KW-1185">Reference proteome</keyword>
<evidence type="ECO:0000256" key="1">
    <source>
        <dbReference type="SAM" id="MobiDB-lite"/>
    </source>
</evidence>
<feature type="region of interest" description="Disordered" evidence="1">
    <location>
        <begin position="1"/>
        <end position="51"/>
    </location>
</feature>
<evidence type="ECO:0008006" key="4">
    <source>
        <dbReference type="Google" id="ProtNLM"/>
    </source>
</evidence>
<feature type="compositionally biased region" description="Acidic residues" evidence="1">
    <location>
        <begin position="847"/>
        <end position="877"/>
    </location>
</feature>
<dbReference type="Proteomes" id="UP001160301">
    <property type="component" value="Unassembled WGS sequence"/>
</dbReference>
<feature type="compositionally biased region" description="Basic and acidic residues" evidence="1">
    <location>
        <begin position="1"/>
        <end position="12"/>
    </location>
</feature>
<dbReference type="Gene3D" id="1.25.10.10">
    <property type="entry name" value="Leucine-rich Repeat Variant"/>
    <property type="match status" value="1"/>
</dbReference>
<comment type="caution">
    <text evidence="2">The sequence shown here is derived from an EMBL/GenBank/DDBJ whole genome shotgun (WGS) entry which is preliminary data.</text>
</comment>
<name>A0ABT6P0I4_9BACT</name>